<dbReference type="Pfam" id="PF10250">
    <property type="entry name" value="O-FucT"/>
    <property type="match status" value="1"/>
</dbReference>
<dbReference type="GO" id="GO:0016020">
    <property type="term" value="C:membrane"/>
    <property type="evidence" value="ECO:0007669"/>
    <property type="project" value="UniProtKB-SubCell"/>
</dbReference>
<dbReference type="GO" id="GO:0006004">
    <property type="term" value="P:fucose metabolic process"/>
    <property type="evidence" value="ECO:0007669"/>
    <property type="project" value="UniProtKB-KW"/>
</dbReference>
<dbReference type="GO" id="GO:0005634">
    <property type="term" value="C:nucleus"/>
    <property type="evidence" value="ECO:0007669"/>
    <property type="project" value="UniProtKB-SubCell"/>
</dbReference>
<keyword evidence="12" id="KW-0804">Transcription</keyword>
<keyword evidence="14" id="KW-0539">Nucleus</keyword>
<comment type="pathway">
    <text evidence="3">Glycan metabolism.</text>
</comment>
<evidence type="ECO:0000259" key="19">
    <source>
        <dbReference type="PROSITE" id="PS50888"/>
    </source>
</evidence>
<keyword evidence="6" id="KW-0808">Transferase</keyword>
<sequence>MKGEGKMVFMSKMKWVGLVGLFLSAISLFVHFLLARFTFGGISEYQSTITIFSRRSSIAQDFSTTSRLYKRLWGPVRRLESVHPDANPRQYYADPTSHTNGFIFVRIQGGFHEIRNSISDVVVVARFLNASLVIPEILSTTSSKGISSQFKSFAYLYNEDEFMATLAKDVIVVKTLPKHLKGERRKKNIPVFKVPFAASPYYYQHHVLPVLKKHLVVELVVSEGGCLQAILPPDLEEYQRLRCRVAFHALQFRQEVQELANKILHRLRDPGLPFIAFDPGMTRDALAYYGCAELFQDVHTELIQHKRAWMIKRGIVKGRLSVNSANKRLNGSCPLMPEEVGILLRAYGYSWDTIIYVSGGEIFGGQRTLIPLRGIFENVVDRTALSTPWEITQLYGREANLEDNYHQSPPSIEKEMKTEAWKNAGPRPRPLPPPPARPKSYNIEGWWGWVAESDNEPESTVIELRTNAHKLLWEAIDYAICVEADVFIPGFDRDGKGHPNFASLVMGHRLYQSAALKTYRPDRKEVVKLLEDIRGHLYHANHTWLTSVRKHLTKTLVDGLLEASRKSKSKSFISHPVPECTCLKHDSSETTTRVSSPTTSQLLASLGVVHRCPVWMDSDLTLRSKDKENEEDFDEDDSTLSGLFFTQDDRSHEGGGAVELNNKDEAQLEDQDELEDNFQETTAKGQPSEPAHRNPRLEAHHLFQTLRDLIPQNDQKRDKASFLLEVIEYIQFLQEKLNMYEGSLHGWSSEPRKLIPWKNEHVLTEGFSDPGQVMKNGSDLQNNVVVSPSMLPNSQNSPESDMGSAMVYKTMDHLAGSAIQAAPLNVQHTSMFDPIGRRVVPLQPSQESDVVHVDPLPQPQSVSWQSGHSTACSVLNNTSCIQEEKCGSASISNSYSQGVLDTLTQALQSSGVDLSRTSISVQIDVANRTDSGLTFLASSSKDHVNRSLDNQLTANPQNVKEGQFPTNEFITHESQTQVTDEPANLSRSGRSGGHGRNGGGCGGEASASITASVASSKWKCKHNATVRDHFDTIEEVDNDDRMEVAQMIVALDQPLSFVEHLN</sequence>
<dbReference type="GO" id="GO:0046983">
    <property type="term" value="F:protein dimerization activity"/>
    <property type="evidence" value="ECO:0007669"/>
    <property type="project" value="InterPro"/>
</dbReference>
<evidence type="ECO:0000256" key="4">
    <source>
        <dbReference type="ARBA" id="ARBA00007737"/>
    </source>
</evidence>
<dbReference type="PANTHER" id="PTHR31741">
    <property type="entry name" value="OS02G0726500 PROTEIN-RELATED"/>
    <property type="match status" value="1"/>
</dbReference>
<dbReference type="PANTHER" id="PTHR31741:SF46">
    <property type="entry name" value="O-FUCOSYLTRANSFERASE 27"/>
    <property type="match status" value="1"/>
</dbReference>
<keyword evidence="16" id="KW-0119">Carbohydrate metabolism</keyword>
<keyword evidence="7" id="KW-0812">Transmembrane</keyword>
<protein>
    <recommendedName>
        <fullName evidence="17">O-fucosyltransferase family protein</fullName>
    </recommendedName>
</protein>
<gene>
    <name evidence="20" type="ORF">L484_018157</name>
</gene>
<dbReference type="InterPro" id="IPR019378">
    <property type="entry name" value="GDP-Fuc_O-FucTrfase"/>
</dbReference>
<dbReference type="GO" id="GO:0005768">
    <property type="term" value="C:endosome"/>
    <property type="evidence" value="ECO:0007669"/>
    <property type="project" value="TreeGrafter"/>
</dbReference>
<dbReference type="PROSITE" id="PS50888">
    <property type="entry name" value="BHLH"/>
    <property type="match status" value="1"/>
</dbReference>
<feature type="region of interest" description="Disordered" evidence="18">
    <location>
        <begin position="972"/>
        <end position="1006"/>
    </location>
</feature>
<comment type="subcellular location">
    <subcellularLocation>
        <location evidence="2">Membrane</location>
        <topology evidence="2">Single-pass type II membrane protein</topology>
    </subcellularLocation>
    <subcellularLocation>
        <location evidence="1">Nucleus</location>
    </subcellularLocation>
</comment>
<proteinExistence type="inferred from homology"/>
<feature type="compositionally biased region" description="Acidic residues" evidence="18">
    <location>
        <begin position="667"/>
        <end position="678"/>
    </location>
</feature>
<name>W9R9I6_9ROSA</name>
<evidence type="ECO:0000256" key="11">
    <source>
        <dbReference type="ARBA" id="ARBA00023136"/>
    </source>
</evidence>
<evidence type="ECO:0000256" key="12">
    <source>
        <dbReference type="ARBA" id="ARBA00023163"/>
    </source>
</evidence>
<dbReference type="Proteomes" id="UP000030645">
    <property type="component" value="Unassembled WGS sequence"/>
</dbReference>
<evidence type="ECO:0000256" key="17">
    <source>
        <dbReference type="ARBA" id="ARBA00030350"/>
    </source>
</evidence>
<accession>W9R9I6</accession>
<evidence type="ECO:0000256" key="2">
    <source>
        <dbReference type="ARBA" id="ARBA00004606"/>
    </source>
</evidence>
<evidence type="ECO:0000256" key="13">
    <source>
        <dbReference type="ARBA" id="ARBA00023180"/>
    </source>
</evidence>
<organism evidence="20 21">
    <name type="scientific">Morus notabilis</name>
    <dbReference type="NCBI Taxonomy" id="981085"/>
    <lineage>
        <taxon>Eukaryota</taxon>
        <taxon>Viridiplantae</taxon>
        <taxon>Streptophyta</taxon>
        <taxon>Embryophyta</taxon>
        <taxon>Tracheophyta</taxon>
        <taxon>Spermatophyta</taxon>
        <taxon>Magnoliopsida</taxon>
        <taxon>eudicotyledons</taxon>
        <taxon>Gunneridae</taxon>
        <taxon>Pentapetalae</taxon>
        <taxon>rosids</taxon>
        <taxon>fabids</taxon>
        <taxon>Rosales</taxon>
        <taxon>Moraceae</taxon>
        <taxon>Moreae</taxon>
        <taxon>Morus</taxon>
    </lineage>
</organism>
<evidence type="ECO:0000256" key="7">
    <source>
        <dbReference type="ARBA" id="ARBA00022692"/>
    </source>
</evidence>
<dbReference type="GO" id="GO:0016757">
    <property type="term" value="F:glycosyltransferase activity"/>
    <property type="evidence" value="ECO:0007669"/>
    <property type="project" value="UniProtKB-KW"/>
</dbReference>
<feature type="region of interest" description="Disordered" evidence="18">
    <location>
        <begin position="645"/>
        <end position="694"/>
    </location>
</feature>
<keyword evidence="9" id="KW-1133">Transmembrane helix</keyword>
<evidence type="ECO:0000256" key="10">
    <source>
        <dbReference type="ARBA" id="ARBA00023015"/>
    </source>
</evidence>
<dbReference type="InterPro" id="IPR011598">
    <property type="entry name" value="bHLH_dom"/>
</dbReference>
<dbReference type="STRING" id="981085.W9R9I6"/>
<keyword evidence="21" id="KW-1185">Reference proteome</keyword>
<dbReference type="eggNOG" id="ENOG502QQP9">
    <property type="taxonomic scope" value="Eukaryota"/>
</dbReference>
<evidence type="ECO:0000256" key="16">
    <source>
        <dbReference type="ARBA" id="ARBA00023277"/>
    </source>
</evidence>
<dbReference type="InterPro" id="IPR036638">
    <property type="entry name" value="HLH_DNA-bd_sf"/>
</dbReference>
<evidence type="ECO:0000256" key="18">
    <source>
        <dbReference type="SAM" id="MobiDB-lite"/>
    </source>
</evidence>
<evidence type="ECO:0000256" key="6">
    <source>
        <dbReference type="ARBA" id="ARBA00022679"/>
    </source>
</evidence>
<feature type="compositionally biased region" description="Gly residues" evidence="18">
    <location>
        <begin position="990"/>
        <end position="1003"/>
    </location>
</feature>
<comment type="similarity">
    <text evidence="4">Belongs to the glycosyltransferase GT106 family.</text>
</comment>
<dbReference type="Pfam" id="PF00010">
    <property type="entry name" value="HLH"/>
    <property type="match status" value="1"/>
</dbReference>
<reference evidence="21" key="1">
    <citation type="submission" date="2013-01" db="EMBL/GenBank/DDBJ databases">
        <title>Draft Genome Sequence of a Mulberry Tree, Morus notabilis C.K. Schneid.</title>
        <authorList>
            <person name="He N."/>
            <person name="Zhao S."/>
        </authorList>
    </citation>
    <scope>NUCLEOTIDE SEQUENCE</scope>
</reference>
<evidence type="ECO:0000256" key="1">
    <source>
        <dbReference type="ARBA" id="ARBA00004123"/>
    </source>
</evidence>
<evidence type="ECO:0000256" key="5">
    <source>
        <dbReference type="ARBA" id="ARBA00022676"/>
    </source>
</evidence>
<evidence type="ECO:0000256" key="8">
    <source>
        <dbReference type="ARBA" id="ARBA00022968"/>
    </source>
</evidence>
<evidence type="ECO:0000256" key="3">
    <source>
        <dbReference type="ARBA" id="ARBA00004881"/>
    </source>
</evidence>
<keyword evidence="13" id="KW-0325">Glycoprotein</keyword>
<feature type="domain" description="BHLH" evidence="19">
    <location>
        <begin position="683"/>
        <end position="733"/>
    </location>
</feature>
<keyword evidence="8" id="KW-0735">Signal-anchor</keyword>
<dbReference type="EMBL" id="KE344761">
    <property type="protein sequence ID" value="EXB77641.1"/>
    <property type="molecule type" value="Genomic_DNA"/>
</dbReference>
<dbReference type="GO" id="GO:0005802">
    <property type="term" value="C:trans-Golgi network"/>
    <property type="evidence" value="ECO:0007669"/>
    <property type="project" value="TreeGrafter"/>
</dbReference>
<keyword evidence="11" id="KW-0472">Membrane</keyword>
<evidence type="ECO:0000256" key="15">
    <source>
        <dbReference type="ARBA" id="ARBA00023253"/>
    </source>
</evidence>
<dbReference type="SUPFAM" id="SSF47459">
    <property type="entry name" value="HLH, helix-loop-helix DNA-binding domain"/>
    <property type="match status" value="1"/>
</dbReference>
<keyword evidence="15" id="KW-0294">Fucose metabolism</keyword>
<keyword evidence="10" id="KW-0805">Transcription regulation</keyword>
<evidence type="ECO:0000313" key="20">
    <source>
        <dbReference type="EMBL" id="EXB77641.1"/>
    </source>
</evidence>
<dbReference type="Gene3D" id="4.10.280.10">
    <property type="entry name" value="Helix-loop-helix DNA-binding domain"/>
    <property type="match status" value="1"/>
</dbReference>
<evidence type="ECO:0000313" key="21">
    <source>
        <dbReference type="Proteomes" id="UP000030645"/>
    </source>
</evidence>
<dbReference type="AlphaFoldDB" id="W9R9I6"/>
<evidence type="ECO:0000256" key="9">
    <source>
        <dbReference type="ARBA" id="ARBA00022989"/>
    </source>
</evidence>
<keyword evidence="5" id="KW-0328">Glycosyltransferase</keyword>
<evidence type="ECO:0000256" key="14">
    <source>
        <dbReference type="ARBA" id="ARBA00023242"/>
    </source>
</evidence>